<feature type="domain" description="Tr-type G" evidence="3">
    <location>
        <begin position="6"/>
        <end position="277"/>
    </location>
</feature>
<dbReference type="SUPFAM" id="SSF54211">
    <property type="entry name" value="Ribosomal protein S5 domain 2-like"/>
    <property type="match status" value="1"/>
</dbReference>
<dbReference type="CDD" id="cd04088">
    <property type="entry name" value="EFG_mtEFG_II"/>
    <property type="match status" value="1"/>
</dbReference>
<dbReference type="InterPro" id="IPR053905">
    <property type="entry name" value="EF-G-like_DII"/>
</dbReference>
<dbReference type="SUPFAM" id="SSF54980">
    <property type="entry name" value="EF-G C-terminal domain-like"/>
    <property type="match status" value="2"/>
</dbReference>
<comment type="caution">
    <text evidence="4">The sequence shown here is derived from an EMBL/GenBank/DDBJ whole genome shotgun (WGS) entry which is preliminary data.</text>
</comment>
<dbReference type="Pfam" id="PF22042">
    <property type="entry name" value="EF-G_D2"/>
    <property type="match status" value="1"/>
</dbReference>
<keyword evidence="4" id="KW-0648">Protein biosynthesis</keyword>
<dbReference type="Gene3D" id="2.40.30.10">
    <property type="entry name" value="Translation factors"/>
    <property type="match status" value="1"/>
</dbReference>
<name>A0A9D1SGU2_9FIRM</name>
<evidence type="ECO:0000313" key="4">
    <source>
        <dbReference type="EMBL" id="HIU59093.1"/>
    </source>
</evidence>
<protein>
    <submittedName>
        <fullName evidence="4">Elongation factor G</fullName>
    </submittedName>
</protein>
<dbReference type="Gene3D" id="3.30.70.870">
    <property type="entry name" value="Elongation Factor G (Translational Gtpase), domain 3"/>
    <property type="match status" value="1"/>
</dbReference>
<dbReference type="InterPro" id="IPR035649">
    <property type="entry name" value="EFG_V"/>
</dbReference>
<keyword evidence="4" id="KW-0251">Elongation factor</keyword>
<dbReference type="InterPro" id="IPR047872">
    <property type="entry name" value="EFG_IV"/>
</dbReference>
<dbReference type="InterPro" id="IPR035647">
    <property type="entry name" value="EFG_III/V"/>
</dbReference>
<dbReference type="InterPro" id="IPR005225">
    <property type="entry name" value="Small_GTP-bd"/>
</dbReference>
<dbReference type="GO" id="GO:0032790">
    <property type="term" value="P:ribosome disassembly"/>
    <property type="evidence" value="ECO:0007669"/>
    <property type="project" value="TreeGrafter"/>
</dbReference>
<dbReference type="Pfam" id="PF14492">
    <property type="entry name" value="EFG_III"/>
    <property type="match status" value="1"/>
</dbReference>
<dbReference type="InterPro" id="IPR009000">
    <property type="entry name" value="Transl_B-barrel_sf"/>
</dbReference>
<dbReference type="Proteomes" id="UP000824081">
    <property type="component" value="Unassembled WGS sequence"/>
</dbReference>
<dbReference type="AlphaFoldDB" id="A0A9D1SGU2"/>
<sequence length="687" mass="74869">MSITGENIRNIAVIGHSGEGKTTLCEAMLFNGGATDRQGKVADGTTVTDFDEFEKAKKMSMYTACAYLMWKGVKINLLDLPGFYDFEGERHEGLRAASGALLVIGANGVLPIGAESVVDYCLRLGKPLIIFINGMDKENADYWGTVRALKEKYAGKLAPIQIPIMENGKMQGCINALQEKAYRFTATGAEEIPIPDDLKAQVEEMQYSLMETAAENDEVLLDKYFESGHLTREETIHGIRLGIASVNTIPVMAGSALQNRGVINLLNEIVTYMPQADERVNTLATDLAADKVVNILPEADKPLAAQVFKTVIDPYSGKLSYLKVFRGTLKSGSTVWNANAEKEERIGQIYLLRGKKTEPVNELSAGDIGAVNKLGVTATCDTLCDPAAKVRFDAIRFPKPTLFMAVSSEKKGEEDKVFAGLSKLAEEDYTFSVEKNAETSEILIGGQGDTQLEILAKKVKARYGVDVRLTEPKIAYRETIRSTSTAEGKYKKQTGGHGQYGHCKIRFEPCEEPFVFEEEVVGGAVPKQYFPAVEKGLRESLSSGPIAGYPVTGVKAVLYDGSYHEVDSSEMAFKAAAALAFKEGLKNASPVLLEPVYKLKIAVPGDYLGDVMGDINKRRGRIMGTATEGELTIVAAEVPQAEIKTYTTELRSLTRGSGKFVAEFLDYEEVPPMLAEKVAAQSPNKKD</sequence>
<evidence type="ECO:0000259" key="3">
    <source>
        <dbReference type="PROSITE" id="PS51722"/>
    </source>
</evidence>
<dbReference type="NCBIfam" id="NF009381">
    <property type="entry name" value="PRK12740.1-5"/>
    <property type="match status" value="1"/>
</dbReference>
<dbReference type="FunFam" id="3.30.230.10:FF:000003">
    <property type="entry name" value="Elongation factor G"/>
    <property type="match status" value="1"/>
</dbReference>
<dbReference type="SMART" id="SM00889">
    <property type="entry name" value="EFG_IV"/>
    <property type="match status" value="1"/>
</dbReference>
<dbReference type="Pfam" id="PF03764">
    <property type="entry name" value="EFG_IV"/>
    <property type="match status" value="1"/>
</dbReference>
<reference evidence="4" key="2">
    <citation type="journal article" date="2021" name="PeerJ">
        <title>Extensive microbial diversity within the chicken gut microbiome revealed by metagenomics and culture.</title>
        <authorList>
            <person name="Gilroy R."/>
            <person name="Ravi A."/>
            <person name="Getino M."/>
            <person name="Pursley I."/>
            <person name="Horton D.L."/>
            <person name="Alikhan N.F."/>
            <person name="Baker D."/>
            <person name="Gharbi K."/>
            <person name="Hall N."/>
            <person name="Watson M."/>
            <person name="Adriaenssens E.M."/>
            <person name="Foster-Nyarko E."/>
            <person name="Jarju S."/>
            <person name="Secka A."/>
            <person name="Antonio M."/>
            <person name="Oren A."/>
            <person name="Chaudhuri R.R."/>
            <person name="La Ragione R."/>
            <person name="Hildebrand F."/>
            <person name="Pallen M.J."/>
        </authorList>
    </citation>
    <scope>NUCLEOTIDE SEQUENCE</scope>
    <source>
        <strain evidence="4">11687</strain>
    </source>
</reference>
<dbReference type="CDD" id="cd03713">
    <property type="entry name" value="EFG_mtEFG_C"/>
    <property type="match status" value="1"/>
</dbReference>
<dbReference type="Gene3D" id="3.40.50.300">
    <property type="entry name" value="P-loop containing nucleotide triphosphate hydrolases"/>
    <property type="match status" value="1"/>
</dbReference>
<accession>A0A9D1SGU2</accession>
<dbReference type="InterPro" id="IPR005517">
    <property type="entry name" value="Transl_elong_EFG/EF2_IV"/>
</dbReference>
<proteinExistence type="predicted"/>
<evidence type="ECO:0000256" key="1">
    <source>
        <dbReference type="ARBA" id="ARBA00022741"/>
    </source>
</evidence>
<dbReference type="Gene3D" id="3.30.70.240">
    <property type="match status" value="1"/>
</dbReference>
<keyword evidence="2" id="KW-0342">GTP-binding</keyword>
<dbReference type="NCBIfam" id="NF009379">
    <property type="entry name" value="PRK12740.1-3"/>
    <property type="match status" value="1"/>
</dbReference>
<dbReference type="NCBIfam" id="TIGR00231">
    <property type="entry name" value="small_GTP"/>
    <property type="match status" value="1"/>
</dbReference>
<dbReference type="InterPro" id="IPR027417">
    <property type="entry name" value="P-loop_NTPase"/>
</dbReference>
<keyword evidence="1" id="KW-0547">Nucleotide-binding</keyword>
<evidence type="ECO:0000256" key="2">
    <source>
        <dbReference type="ARBA" id="ARBA00023134"/>
    </source>
</evidence>
<dbReference type="FunFam" id="3.30.70.240:FF:000001">
    <property type="entry name" value="Elongation factor G"/>
    <property type="match status" value="1"/>
</dbReference>
<dbReference type="SUPFAM" id="SSF52540">
    <property type="entry name" value="P-loop containing nucleoside triphosphate hydrolases"/>
    <property type="match status" value="1"/>
</dbReference>
<dbReference type="Pfam" id="PF00009">
    <property type="entry name" value="GTP_EFTU"/>
    <property type="match status" value="1"/>
</dbReference>
<dbReference type="PRINTS" id="PR00315">
    <property type="entry name" value="ELONGATNFCT"/>
</dbReference>
<reference evidence="4" key="1">
    <citation type="submission" date="2020-10" db="EMBL/GenBank/DDBJ databases">
        <authorList>
            <person name="Gilroy R."/>
        </authorList>
    </citation>
    <scope>NUCLEOTIDE SEQUENCE</scope>
    <source>
        <strain evidence="4">11687</strain>
    </source>
</reference>
<dbReference type="EMBL" id="DVMZ01000085">
    <property type="protein sequence ID" value="HIU59093.1"/>
    <property type="molecule type" value="Genomic_DNA"/>
</dbReference>
<dbReference type="InterPro" id="IPR041095">
    <property type="entry name" value="EFG_II"/>
</dbReference>
<dbReference type="PANTHER" id="PTHR43261">
    <property type="entry name" value="TRANSLATION ELONGATION FACTOR G-RELATED"/>
    <property type="match status" value="1"/>
</dbReference>
<dbReference type="InterPro" id="IPR000640">
    <property type="entry name" value="EFG_V-like"/>
</dbReference>
<dbReference type="PROSITE" id="PS51722">
    <property type="entry name" value="G_TR_2"/>
    <property type="match status" value="1"/>
</dbReference>
<dbReference type="InterPro" id="IPR000795">
    <property type="entry name" value="T_Tr_GTP-bd_dom"/>
</dbReference>
<dbReference type="InterPro" id="IPR020568">
    <property type="entry name" value="Ribosomal_Su5_D2-typ_SF"/>
</dbReference>
<dbReference type="GO" id="GO:0003746">
    <property type="term" value="F:translation elongation factor activity"/>
    <property type="evidence" value="ECO:0007669"/>
    <property type="project" value="UniProtKB-KW"/>
</dbReference>
<dbReference type="SUPFAM" id="SSF50447">
    <property type="entry name" value="Translation proteins"/>
    <property type="match status" value="1"/>
</dbReference>
<dbReference type="Pfam" id="PF00679">
    <property type="entry name" value="EFG_C"/>
    <property type="match status" value="1"/>
</dbReference>
<dbReference type="GO" id="GO:0003924">
    <property type="term" value="F:GTPase activity"/>
    <property type="evidence" value="ECO:0007669"/>
    <property type="project" value="InterPro"/>
</dbReference>
<dbReference type="SMART" id="SM00838">
    <property type="entry name" value="EFG_C"/>
    <property type="match status" value="1"/>
</dbReference>
<organism evidence="4 5">
    <name type="scientific">Candidatus Scatosoma pullistercoris</name>
    <dbReference type="NCBI Taxonomy" id="2840934"/>
    <lineage>
        <taxon>Bacteria</taxon>
        <taxon>Bacillati</taxon>
        <taxon>Bacillota</taxon>
        <taxon>Clostridia</taxon>
        <taxon>Candidatus Scatosoma</taxon>
    </lineage>
</organism>
<dbReference type="PANTHER" id="PTHR43261:SF6">
    <property type="entry name" value="ELONGATION FACTOR G-LIKE PROTEIN"/>
    <property type="match status" value="1"/>
</dbReference>
<dbReference type="GO" id="GO:0005525">
    <property type="term" value="F:GTP binding"/>
    <property type="evidence" value="ECO:0007669"/>
    <property type="project" value="UniProtKB-KW"/>
</dbReference>
<evidence type="ECO:0000313" key="5">
    <source>
        <dbReference type="Proteomes" id="UP000824081"/>
    </source>
</evidence>
<dbReference type="CDD" id="cd01434">
    <property type="entry name" value="EFG_mtEFG1_IV"/>
    <property type="match status" value="1"/>
</dbReference>
<gene>
    <name evidence="4" type="ORF">IAC57_03220</name>
</gene>
<dbReference type="InterPro" id="IPR014721">
    <property type="entry name" value="Ribsml_uS5_D2-typ_fold_subgr"/>
</dbReference>
<dbReference type="Gene3D" id="3.30.230.10">
    <property type="match status" value="1"/>
</dbReference>